<comment type="caution">
    <text evidence="2">The sequence shown here is derived from an EMBL/GenBank/DDBJ whole genome shotgun (WGS) entry which is preliminary data.</text>
</comment>
<accession>A0A7J4IW00</accession>
<sequence>MKQLIGAHLKEFLITLVLIIALAFLIELVPEPETLSAEFVFSPVVLLLGITALSLPFFASIPAGYLISKKRAELKDAIAVPAAAGVVAALLIVGFSVVQLMLTSDAEIAEQLQKMEEFGMGFFASMTPEQYRSFAITSSLFGFVLVAVINFALGILGGLAGRFIALRRI</sequence>
<feature type="transmembrane region" description="Helical" evidence="1">
    <location>
        <begin position="78"/>
        <end position="102"/>
    </location>
</feature>
<evidence type="ECO:0000313" key="2">
    <source>
        <dbReference type="EMBL" id="HIH08529.1"/>
    </source>
</evidence>
<dbReference type="Proteomes" id="UP000577419">
    <property type="component" value="Unassembled WGS sequence"/>
</dbReference>
<feature type="transmembrane region" description="Helical" evidence="1">
    <location>
        <begin position="41"/>
        <end position="66"/>
    </location>
</feature>
<proteinExistence type="predicted"/>
<organism evidence="2 3">
    <name type="scientific">Candidatus Iainarchaeum sp</name>
    <dbReference type="NCBI Taxonomy" id="3101447"/>
    <lineage>
        <taxon>Archaea</taxon>
        <taxon>Candidatus Iainarchaeota</taxon>
        <taxon>Candidatus Iainarchaeia</taxon>
        <taxon>Candidatus Iainarchaeales</taxon>
        <taxon>Candidatus Iainarchaeaceae</taxon>
        <taxon>Candidatus Iainarchaeum</taxon>
    </lineage>
</organism>
<dbReference type="EMBL" id="DUFG01000019">
    <property type="protein sequence ID" value="HIH08529.1"/>
    <property type="molecule type" value="Genomic_DNA"/>
</dbReference>
<feature type="transmembrane region" description="Helical" evidence="1">
    <location>
        <begin position="12"/>
        <end position="29"/>
    </location>
</feature>
<keyword evidence="1" id="KW-0812">Transmembrane</keyword>
<reference evidence="3" key="1">
    <citation type="journal article" date="2020" name="bioRxiv">
        <title>A rank-normalized archaeal taxonomy based on genome phylogeny resolves widespread incomplete and uneven classifications.</title>
        <authorList>
            <person name="Rinke C."/>
            <person name="Chuvochina M."/>
            <person name="Mussig A.J."/>
            <person name="Chaumeil P.-A."/>
            <person name="Waite D.W."/>
            <person name="Whitman W.B."/>
            <person name="Parks D.H."/>
            <person name="Hugenholtz P."/>
        </authorList>
    </citation>
    <scope>NUCLEOTIDE SEQUENCE [LARGE SCALE GENOMIC DNA]</scope>
</reference>
<protein>
    <recommendedName>
        <fullName evidence="4">DUF4199 domain-containing protein</fullName>
    </recommendedName>
</protein>
<name>A0A7J4IW00_9ARCH</name>
<keyword evidence="1" id="KW-0472">Membrane</keyword>
<keyword evidence="1" id="KW-1133">Transmembrane helix</keyword>
<evidence type="ECO:0000313" key="3">
    <source>
        <dbReference type="Proteomes" id="UP000577419"/>
    </source>
</evidence>
<evidence type="ECO:0008006" key="4">
    <source>
        <dbReference type="Google" id="ProtNLM"/>
    </source>
</evidence>
<feature type="transmembrane region" description="Helical" evidence="1">
    <location>
        <begin position="140"/>
        <end position="165"/>
    </location>
</feature>
<evidence type="ECO:0000256" key="1">
    <source>
        <dbReference type="SAM" id="Phobius"/>
    </source>
</evidence>
<dbReference type="AlphaFoldDB" id="A0A7J4IW00"/>
<gene>
    <name evidence="2" type="ORF">HA237_04120</name>
</gene>